<reference evidence="1 2" key="1">
    <citation type="submission" date="2018-11" db="EMBL/GenBank/DDBJ databases">
        <title>Phylogenetic determinants of toxin gene distribution in genomes of Brevibacillus laterosporus.</title>
        <authorList>
            <person name="Glare T.R."/>
            <person name="Durrant A."/>
            <person name="Berry C."/>
            <person name="Palma L."/>
            <person name="Ormskirk M."/>
            <person name="Cox M.O."/>
        </authorList>
    </citation>
    <scope>NUCLEOTIDE SEQUENCE [LARGE SCALE GENOMIC DNA]</scope>
    <source>
        <strain evidence="1 2">1821L</strain>
    </source>
</reference>
<organism evidence="1 2">
    <name type="scientific">Brevibacillus laterosporus</name>
    <name type="common">Bacillus laterosporus</name>
    <dbReference type="NCBI Taxonomy" id="1465"/>
    <lineage>
        <taxon>Bacteria</taxon>
        <taxon>Bacillati</taxon>
        <taxon>Bacillota</taxon>
        <taxon>Bacilli</taxon>
        <taxon>Bacillales</taxon>
        <taxon>Paenibacillaceae</taxon>
        <taxon>Brevibacillus</taxon>
    </lineage>
</organism>
<name>A0A502J232_BRELA</name>
<keyword evidence="2" id="KW-1185">Reference proteome</keyword>
<gene>
    <name evidence="1" type="ORF">EEL30_24015</name>
</gene>
<dbReference type="EMBL" id="CP033464">
    <property type="protein sequence ID" value="QDX95086.1"/>
    <property type="molecule type" value="Genomic_DNA"/>
</dbReference>
<accession>A0A502J232</accession>
<dbReference type="AlphaFoldDB" id="A0A502J232"/>
<evidence type="ECO:0000313" key="2">
    <source>
        <dbReference type="Proteomes" id="UP000319432"/>
    </source>
</evidence>
<dbReference type="Proteomes" id="UP000319432">
    <property type="component" value="Chromosome"/>
</dbReference>
<sequence>MHTIMEQEVEINPALSKRERVLFFTVFLSIGFFVEWFIVIIRIIIHKKEGDCFQNVQLLSK</sequence>
<proteinExistence type="predicted"/>
<evidence type="ECO:0000313" key="1">
    <source>
        <dbReference type="EMBL" id="QDX95086.1"/>
    </source>
</evidence>
<protein>
    <submittedName>
        <fullName evidence="1">Uncharacterized protein</fullName>
    </submittedName>
</protein>